<evidence type="ECO:0000256" key="10">
    <source>
        <dbReference type="ARBA" id="ARBA00023180"/>
    </source>
</evidence>
<comment type="caution">
    <text evidence="18">The sequence shown here is derived from an EMBL/GenBank/DDBJ whole genome shotgun (WGS) entry which is preliminary data.</text>
</comment>
<dbReference type="SUPFAM" id="SSF53254">
    <property type="entry name" value="Phosphoglycerate mutase-like"/>
    <property type="match status" value="1"/>
</dbReference>
<evidence type="ECO:0000256" key="14">
    <source>
        <dbReference type="ARBA" id="ARBA00043691"/>
    </source>
</evidence>
<comment type="catalytic activity">
    <reaction evidence="15">
        <text>(2R)-2,3-bisphosphoglycerate + H2O = (2R)-2-phosphoglycerate + phosphate</text>
        <dbReference type="Rhea" id="RHEA:27381"/>
        <dbReference type="ChEBI" id="CHEBI:15377"/>
        <dbReference type="ChEBI" id="CHEBI:43474"/>
        <dbReference type="ChEBI" id="CHEBI:58248"/>
        <dbReference type="ChEBI" id="CHEBI:58289"/>
        <dbReference type="EC" id="3.1.3.80"/>
    </reaction>
    <physiologicalReaction direction="left-to-right" evidence="15">
        <dbReference type="Rhea" id="RHEA:27382"/>
    </physiologicalReaction>
</comment>
<keyword evidence="10" id="KW-0325">Glycoprotein</keyword>
<dbReference type="Gene3D" id="3.40.50.1240">
    <property type="entry name" value="Phosphoglycerate mutase-like"/>
    <property type="match status" value="1"/>
</dbReference>
<dbReference type="EMBL" id="JH668332">
    <property type="protein sequence ID" value="KAG6446409.1"/>
    <property type="molecule type" value="Genomic_DNA"/>
</dbReference>
<evidence type="ECO:0000256" key="17">
    <source>
        <dbReference type="SAM" id="SignalP"/>
    </source>
</evidence>
<accession>A0A921YX07</accession>
<evidence type="ECO:0000256" key="5">
    <source>
        <dbReference type="ARBA" id="ARBA00018097"/>
    </source>
</evidence>
<dbReference type="EC" id="3.1.3.80" evidence="3"/>
<keyword evidence="6" id="KW-1003">Cell membrane</keyword>
<evidence type="ECO:0000256" key="6">
    <source>
        <dbReference type="ARBA" id="ARBA00022475"/>
    </source>
</evidence>
<keyword evidence="7 17" id="KW-0732">Signal</keyword>
<comment type="catalytic activity">
    <reaction evidence="13">
        <text>1D-myo-inositol 1,2,4,5,6-pentakisphosphate + H2O = 1D-myo-inositol 1,2,5,6-tetrakisphosphate + phosphate</text>
        <dbReference type="Rhea" id="RHEA:77115"/>
        <dbReference type="ChEBI" id="CHEBI:15377"/>
        <dbReference type="ChEBI" id="CHEBI:43474"/>
        <dbReference type="ChEBI" id="CHEBI:57798"/>
        <dbReference type="ChEBI" id="CHEBI:195535"/>
        <dbReference type="EC" id="3.1.3.62"/>
    </reaction>
    <physiologicalReaction direction="left-to-right" evidence="13">
        <dbReference type="Rhea" id="RHEA:77116"/>
    </physiologicalReaction>
</comment>
<dbReference type="GO" id="GO:0052745">
    <property type="term" value="F:inositol phosphate phosphatase activity"/>
    <property type="evidence" value="ECO:0007669"/>
    <property type="project" value="TreeGrafter"/>
</dbReference>
<evidence type="ECO:0000256" key="16">
    <source>
        <dbReference type="PIRSR" id="PIRSR000894-2"/>
    </source>
</evidence>
<sequence>MKLTVLTVFICIYLKSVSSLFCYWNTGCPYKYFSSKTPYNAVRGDIRDSVAKLKGCEPVSIWGLFRHGKRNPGIDFGKSMRDALIIKDYVIASYMNGNSSLCAQDIQNLRNYVIDDEMFNKVHQLSDEGYQDMVAIGSRLKEAYPKFLSNLEKGSYTFRSAFGNWMEKSCKGFVSGLQEILDVEPATTDFDIIAPYTTCGKYQRDIKKNLDTYAETFKYQETSEFLAAKDRIQRRLGIDYILTNDNITSLYDICRYTSSDKMSPWCAMFTTEDLKVLEYIGDLRHYYRNGYGNSINQVLGQIPLTDLLKSFQLAKAGNGKKIVSYFTHATMIDMVYTSLNLFKDDIPLTAAHRSPERKWRSSKFSVFSANLMAVLNRCGHDDMTEYKVVFYLNEEPLIPLCKEGVCTWEEFEDMLKTMSVNTDICEFKSVPYI</sequence>
<reference evidence="18" key="2">
    <citation type="submission" date="2020-12" db="EMBL/GenBank/DDBJ databases">
        <authorList>
            <person name="Kanost M."/>
        </authorList>
    </citation>
    <scope>NUCLEOTIDE SEQUENCE</scope>
</reference>
<comment type="catalytic activity">
    <reaction evidence="12">
        <text>1D-myo-inositol 1,2,5,6-tetrakisphosphate + H2O = 1D-myo-inositol 1,2,6-trisphosphate + phosphate</text>
        <dbReference type="Rhea" id="RHEA:77119"/>
        <dbReference type="ChEBI" id="CHEBI:15377"/>
        <dbReference type="ChEBI" id="CHEBI:43474"/>
        <dbReference type="ChEBI" id="CHEBI:195535"/>
        <dbReference type="ChEBI" id="CHEBI:195537"/>
        <dbReference type="EC" id="3.1.3.62"/>
    </reaction>
    <physiologicalReaction direction="left-to-right" evidence="12">
        <dbReference type="Rhea" id="RHEA:77120"/>
    </physiologicalReaction>
</comment>
<dbReference type="GO" id="GO:0005886">
    <property type="term" value="C:plasma membrane"/>
    <property type="evidence" value="ECO:0007669"/>
    <property type="project" value="UniProtKB-SubCell"/>
</dbReference>
<dbReference type="InterPro" id="IPR000560">
    <property type="entry name" value="His_Pase_clade-2"/>
</dbReference>
<comment type="similarity">
    <text evidence="2">Belongs to the histidine acid phosphatase family. MINPP1 subfamily.</text>
</comment>
<evidence type="ECO:0000256" key="4">
    <source>
        <dbReference type="ARBA" id="ARBA00013040"/>
    </source>
</evidence>
<evidence type="ECO:0000256" key="13">
    <source>
        <dbReference type="ARBA" id="ARBA00043671"/>
    </source>
</evidence>
<dbReference type="Proteomes" id="UP000791440">
    <property type="component" value="Unassembled WGS sequence"/>
</dbReference>
<dbReference type="GO" id="GO:0034417">
    <property type="term" value="F:bisphosphoglycerate 3-phosphatase activity"/>
    <property type="evidence" value="ECO:0007669"/>
    <property type="project" value="UniProtKB-EC"/>
</dbReference>
<evidence type="ECO:0000256" key="1">
    <source>
        <dbReference type="ARBA" id="ARBA00004236"/>
    </source>
</evidence>
<keyword evidence="9" id="KW-0472">Membrane</keyword>
<evidence type="ECO:0000256" key="7">
    <source>
        <dbReference type="ARBA" id="ARBA00022729"/>
    </source>
</evidence>
<dbReference type="OrthoDB" id="6509975at2759"/>
<dbReference type="CDD" id="cd07061">
    <property type="entry name" value="HP_HAP_like"/>
    <property type="match status" value="1"/>
</dbReference>
<gene>
    <name evidence="18" type="ORF">O3G_MSEX004438</name>
</gene>
<feature type="disulfide bond" evidence="16">
    <location>
        <begin position="254"/>
        <end position="266"/>
    </location>
</feature>
<dbReference type="EC" id="3.1.3.62" evidence="4"/>
<evidence type="ECO:0000256" key="3">
    <source>
        <dbReference type="ARBA" id="ARBA00012976"/>
    </source>
</evidence>
<feature type="chain" id="PRO_5038032022" description="Multiple inositol polyphosphate phosphatase 1" evidence="17">
    <location>
        <begin position="20"/>
        <end position="433"/>
    </location>
</feature>
<dbReference type="PIRSF" id="PIRSF000894">
    <property type="entry name" value="Acid_phosphatase"/>
    <property type="match status" value="1"/>
</dbReference>
<name>A0A921YX07_MANSE</name>
<dbReference type="InterPro" id="IPR029033">
    <property type="entry name" value="His_PPase_superfam"/>
</dbReference>
<feature type="disulfide bond" evidence="16">
    <location>
        <begin position="401"/>
        <end position="406"/>
    </location>
</feature>
<evidence type="ECO:0000256" key="15">
    <source>
        <dbReference type="ARBA" id="ARBA00043832"/>
    </source>
</evidence>
<evidence type="ECO:0000313" key="18">
    <source>
        <dbReference type="EMBL" id="KAG6446409.1"/>
    </source>
</evidence>
<organism evidence="18 19">
    <name type="scientific">Manduca sexta</name>
    <name type="common">Tobacco hawkmoth</name>
    <name type="synonym">Tobacco hornworm</name>
    <dbReference type="NCBI Taxonomy" id="7130"/>
    <lineage>
        <taxon>Eukaryota</taxon>
        <taxon>Metazoa</taxon>
        <taxon>Ecdysozoa</taxon>
        <taxon>Arthropoda</taxon>
        <taxon>Hexapoda</taxon>
        <taxon>Insecta</taxon>
        <taxon>Pterygota</taxon>
        <taxon>Neoptera</taxon>
        <taxon>Endopterygota</taxon>
        <taxon>Lepidoptera</taxon>
        <taxon>Glossata</taxon>
        <taxon>Ditrysia</taxon>
        <taxon>Bombycoidea</taxon>
        <taxon>Sphingidae</taxon>
        <taxon>Sphinginae</taxon>
        <taxon>Sphingini</taxon>
        <taxon>Manduca</taxon>
    </lineage>
</organism>
<evidence type="ECO:0000256" key="9">
    <source>
        <dbReference type="ARBA" id="ARBA00023136"/>
    </source>
</evidence>
<reference evidence="18" key="1">
    <citation type="journal article" date="2016" name="Insect Biochem. Mol. Biol.">
        <title>Multifaceted biological insights from a draft genome sequence of the tobacco hornworm moth, Manduca sexta.</title>
        <authorList>
            <person name="Kanost M.R."/>
            <person name="Arrese E.L."/>
            <person name="Cao X."/>
            <person name="Chen Y.R."/>
            <person name="Chellapilla S."/>
            <person name="Goldsmith M.R."/>
            <person name="Grosse-Wilde E."/>
            <person name="Heckel D.G."/>
            <person name="Herndon N."/>
            <person name="Jiang H."/>
            <person name="Papanicolaou A."/>
            <person name="Qu J."/>
            <person name="Soulages J.L."/>
            <person name="Vogel H."/>
            <person name="Walters J."/>
            <person name="Waterhouse R.M."/>
            <person name="Ahn S.J."/>
            <person name="Almeida F.C."/>
            <person name="An C."/>
            <person name="Aqrawi P."/>
            <person name="Bretschneider A."/>
            <person name="Bryant W.B."/>
            <person name="Bucks S."/>
            <person name="Chao H."/>
            <person name="Chevignon G."/>
            <person name="Christen J.M."/>
            <person name="Clarke D.F."/>
            <person name="Dittmer N.T."/>
            <person name="Ferguson L.C.F."/>
            <person name="Garavelou S."/>
            <person name="Gordon K.H.J."/>
            <person name="Gunaratna R.T."/>
            <person name="Han Y."/>
            <person name="Hauser F."/>
            <person name="He Y."/>
            <person name="Heidel-Fischer H."/>
            <person name="Hirsh A."/>
            <person name="Hu Y."/>
            <person name="Jiang H."/>
            <person name="Kalra D."/>
            <person name="Klinner C."/>
            <person name="Konig C."/>
            <person name="Kovar C."/>
            <person name="Kroll A.R."/>
            <person name="Kuwar S.S."/>
            <person name="Lee S.L."/>
            <person name="Lehman R."/>
            <person name="Li K."/>
            <person name="Li Z."/>
            <person name="Liang H."/>
            <person name="Lovelace S."/>
            <person name="Lu Z."/>
            <person name="Mansfield J.H."/>
            <person name="McCulloch K.J."/>
            <person name="Mathew T."/>
            <person name="Morton B."/>
            <person name="Muzny D.M."/>
            <person name="Neunemann D."/>
            <person name="Ongeri F."/>
            <person name="Pauchet Y."/>
            <person name="Pu L.L."/>
            <person name="Pyrousis I."/>
            <person name="Rao X.J."/>
            <person name="Redding A."/>
            <person name="Roesel C."/>
            <person name="Sanchez-Gracia A."/>
            <person name="Schaack S."/>
            <person name="Shukla A."/>
            <person name="Tetreau G."/>
            <person name="Wang Y."/>
            <person name="Xiong G.H."/>
            <person name="Traut W."/>
            <person name="Walsh T.K."/>
            <person name="Worley K.C."/>
            <person name="Wu D."/>
            <person name="Wu W."/>
            <person name="Wu Y.Q."/>
            <person name="Zhang X."/>
            <person name="Zou Z."/>
            <person name="Zucker H."/>
            <person name="Briscoe A.D."/>
            <person name="Burmester T."/>
            <person name="Clem R.J."/>
            <person name="Feyereisen R."/>
            <person name="Grimmelikhuijzen C.J.P."/>
            <person name="Hamodrakas S.J."/>
            <person name="Hansson B.S."/>
            <person name="Huguet E."/>
            <person name="Jermiin L.S."/>
            <person name="Lan Q."/>
            <person name="Lehman H.K."/>
            <person name="Lorenzen M."/>
            <person name="Merzendorfer H."/>
            <person name="Michalopoulos I."/>
            <person name="Morton D.B."/>
            <person name="Muthukrishnan S."/>
            <person name="Oakeshott J.G."/>
            <person name="Palmer W."/>
            <person name="Park Y."/>
            <person name="Passarelli A.L."/>
            <person name="Rozas J."/>
            <person name="Schwartz L.M."/>
            <person name="Smith W."/>
            <person name="Southgate A."/>
            <person name="Vilcinskas A."/>
            <person name="Vogt R."/>
            <person name="Wang P."/>
            <person name="Werren J."/>
            <person name="Yu X.Q."/>
            <person name="Zhou J.J."/>
            <person name="Brown S.J."/>
            <person name="Scherer S.E."/>
            <person name="Richards S."/>
            <person name="Blissard G.W."/>
        </authorList>
    </citation>
    <scope>NUCLEOTIDE SEQUENCE</scope>
</reference>
<evidence type="ECO:0000256" key="12">
    <source>
        <dbReference type="ARBA" id="ARBA00043668"/>
    </source>
</evidence>
<dbReference type="PANTHER" id="PTHR20963:SF8">
    <property type="entry name" value="MULTIPLE INOSITOL POLYPHOSPHATE PHOSPHATASE 1"/>
    <property type="match status" value="1"/>
</dbReference>
<evidence type="ECO:0000256" key="11">
    <source>
        <dbReference type="ARBA" id="ARBA00031642"/>
    </source>
</evidence>
<evidence type="ECO:0000313" key="19">
    <source>
        <dbReference type="Proteomes" id="UP000791440"/>
    </source>
</evidence>
<proteinExistence type="inferred from homology"/>
<feature type="signal peptide" evidence="17">
    <location>
        <begin position="1"/>
        <end position="19"/>
    </location>
</feature>
<comment type="catalytic activity">
    <reaction evidence="14">
        <text>1D-myo-inositol hexakisphosphate + H2O = 1D-myo-inositol 1,2,4,5,6-pentakisphosphate + phosphate</text>
        <dbReference type="Rhea" id="RHEA:16989"/>
        <dbReference type="ChEBI" id="CHEBI:15377"/>
        <dbReference type="ChEBI" id="CHEBI:43474"/>
        <dbReference type="ChEBI" id="CHEBI:57798"/>
        <dbReference type="ChEBI" id="CHEBI:58130"/>
        <dbReference type="EC" id="3.1.3.62"/>
    </reaction>
    <physiologicalReaction direction="left-to-right" evidence="14">
        <dbReference type="Rhea" id="RHEA:16990"/>
    </physiologicalReaction>
</comment>
<dbReference type="AlphaFoldDB" id="A0A921YX07"/>
<keyword evidence="16" id="KW-1015">Disulfide bond</keyword>
<evidence type="ECO:0000256" key="8">
    <source>
        <dbReference type="ARBA" id="ARBA00022801"/>
    </source>
</evidence>
<feature type="disulfide bond" evidence="16">
    <location>
        <begin position="56"/>
        <end position="378"/>
    </location>
</feature>
<evidence type="ECO:0000256" key="2">
    <source>
        <dbReference type="ARBA" id="ARBA00008422"/>
    </source>
</evidence>
<keyword evidence="8" id="KW-0378">Hydrolase</keyword>
<comment type="subcellular location">
    <subcellularLocation>
        <location evidence="1">Cell membrane</location>
    </subcellularLocation>
</comment>
<protein>
    <recommendedName>
        <fullName evidence="5">Multiple inositol polyphosphate phosphatase 1</fullName>
        <ecNumber evidence="4">3.1.3.62</ecNumber>
        <ecNumber evidence="3">3.1.3.80</ecNumber>
    </recommendedName>
    <alternativeName>
        <fullName evidence="11">2,3-bisphosphoglycerate 3-phosphatase</fullName>
    </alternativeName>
</protein>
<dbReference type="PANTHER" id="PTHR20963">
    <property type="entry name" value="MULTIPLE INOSITOL POLYPHOSPHATE PHOSPHATASE-RELATED"/>
    <property type="match status" value="1"/>
</dbReference>
<keyword evidence="19" id="KW-1185">Reference proteome</keyword>
<dbReference type="GO" id="GO:0003993">
    <property type="term" value="F:acid phosphatase activity"/>
    <property type="evidence" value="ECO:0007669"/>
    <property type="project" value="TreeGrafter"/>
</dbReference>
<dbReference type="InterPro" id="IPR016274">
    <property type="entry name" value="Histidine_acid_Pase_euk"/>
</dbReference>
<dbReference type="Pfam" id="PF00328">
    <property type="entry name" value="His_Phos_2"/>
    <property type="match status" value="1"/>
</dbReference>